<dbReference type="InterPro" id="IPR010432">
    <property type="entry name" value="RDD"/>
</dbReference>
<keyword evidence="2 5" id="KW-0812">Transmembrane</keyword>
<keyword evidence="3 5" id="KW-1133">Transmembrane helix</keyword>
<dbReference type="Pfam" id="PF06271">
    <property type="entry name" value="RDD"/>
    <property type="match status" value="1"/>
</dbReference>
<evidence type="ECO:0000256" key="4">
    <source>
        <dbReference type="ARBA" id="ARBA00023136"/>
    </source>
</evidence>
<evidence type="ECO:0000256" key="1">
    <source>
        <dbReference type="ARBA" id="ARBA00004141"/>
    </source>
</evidence>
<dbReference type="AlphaFoldDB" id="A0A6S6TEI7"/>
<sequence length="118" mass="14309">MIVLRLKAFLVDLFMIMMPIAYLIYFFVPEVAQEMFYKYYFPIFYGIVINIFIYIKGQTPGLKAYNLTIIFNKKPRILFILIRYIAFLFVFGYFMAFFRKDRRTFHDVISFSKVIVSR</sequence>
<comment type="subcellular location">
    <subcellularLocation>
        <location evidence="1">Membrane</location>
        <topology evidence="1">Multi-pass membrane protein</topology>
    </subcellularLocation>
</comment>
<evidence type="ECO:0000256" key="2">
    <source>
        <dbReference type="ARBA" id="ARBA00022692"/>
    </source>
</evidence>
<feature type="transmembrane region" description="Helical" evidence="5">
    <location>
        <begin position="77"/>
        <end position="98"/>
    </location>
</feature>
<evidence type="ECO:0000259" key="6">
    <source>
        <dbReference type="Pfam" id="PF06271"/>
    </source>
</evidence>
<evidence type="ECO:0000256" key="5">
    <source>
        <dbReference type="SAM" id="Phobius"/>
    </source>
</evidence>
<feature type="domain" description="RDD" evidence="6">
    <location>
        <begin position="5"/>
        <end position="109"/>
    </location>
</feature>
<gene>
    <name evidence="7" type="ORF">HELGO_WM25096</name>
</gene>
<organism evidence="7">
    <name type="scientific">uncultured Campylobacterales bacterium</name>
    <dbReference type="NCBI Taxonomy" id="352960"/>
    <lineage>
        <taxon>Bacteria</taxon>
        <taxon>Pseudomonadati</taxon>
        <taxon>Campylobacterota</taxon>
        <taxon>Epsilonproteobacteria</taxon>
        <taxon>Campylobacterales</taxon>
        <taxon>environmental samples</taxon>
    </lineage>
</organism>
<keyword evidence="4 5" id="KW-0472">Membrane</keyword>
<feature type="transmembrane region" description="Helical" evidence="5">
    <location>
        <begin position="6"/>
        <end position="27"/>
    </location>
</feature>
<reference evidence="7" key="1">
    <citation type="submission" date="2020-01" db="EMBL/GenBank/DDBJ databases">
        <authorList>
            <person name="Meier V. D."/>
            <person name="Meier V D."/>
        </authorList>
    </citation>
    <scope>NUCLEOTIDE SEQUENCE</scope>
    <source>
        <strain evidence="7">HLG_WM_MAG_12</strain>
    </source>
</reference>
<dbReference type="GO" id="GO:0016020">
    <property type="term" value="C:membrane"/>
    <property type="evidence" value="ECO:0007669"/>
    <property type="project" value="UniProtKB-SubCell"/>
</dbReference>
<evidence type="ECO:0000313" key="7">
    <source>
        <dbReference type="EMBL" id="CAA6814929.1"/>
    </source>
</evidence>
<evidence type="ECO:0000256" key="3">
    <source>
        <dbReference type="ARBA" id="ARBA00022989"/>
    </source>
</evidence>
<proteinExistence type="predicted"/>
<feature type="transmembrane region" description="Helical" evidence="5">
    <location>
        <begin position="39"/>
        <end position="57"/>
    </location>
</feature>
<name>A0A6S6TEI7_9BACT</name>
<accession>A0A6S6TEI7</accession>
<dbReference type="EMBL" id="CACVAW010000062">
    <property type="protein sequence ID" value="CAA6814929.1"/>
    <property type="molecule type" value="Genomic_DNA"/>
</dbReference>
<protein>
    <recommendedName>
        <fullName evidence="6">RDD domain-containing protein</fullName>
    </recommendedName>
</protein>